<evidence type="ECO:0008006" key="5">
    <source>
        <dbReference type="Google" id="ProtNLM"/>
    </source>
</evidence>
<feature type="domain" description="XdhC- CoxI" evidence="1">
    <location>
        <begin position="13"/>
        <end position="77"/>
    </location>
</feature>
<dbReference type="PANTHER" id="PTHR30388:SF6">
    <property type="entry name" value="XANTHINE DEHYDROGENASE SUBUNIT A-RELATED"/>
    <property type="match status" value="1"/>
</dbReference>
<reference evidence="3 4" key="1">
    <citation type="journal article" date="2013" name="Int. J. Syst. Evol. Microbiol.">
        <title>Tumebacillus flagellatus sp. nov., an alpha-amylase/pullulanase-producing bacterium isolated from cassava wastewater.</title>
        <authorList>
            <person name="Wang Q."/>
            <person name="Xie N."/>
            <person name="Qin Y."/>
            <person name="Shen N."/>
            <person name="Zhu J."/>
            <person name="Mi H."/>
            <person name="Huang R."/>
        </authorList>
    </citation>
    <scope>NUCLEOTIDE SEQUENCE [LARGE SCALE GENOMIC DNA]</scope>
    <source>
        <strain evidence="3 4">GST4</strain>
    </source>
</reference>
<dbReference type="eggNOG" id="COG1975">
    <property type="taxonomic scope" value="Bacteria"/>
</dbReference>
<dbReference type="OrthoDB" id="9773039at2"/>
<dbReference type="Pfam" id="PF13478">
    <property type="entry name" value="XdhC_C"/>
    <property type="match status" value="1"/>
</dbReference>
<protein>
    <recommendedName>
        <fullName evidence="5">Xanthine dehydrogenase</fullName>
    </recommendedName>
</protein>
<sequence>MADWLGLLQGIEEKKRPGMLATIVAVEGSAYRKAGAAMAFWNDGSSLGVLSAGCLEQDLAERVHAVWEHGTAQTAVFDLRAEDDLSWGQGPGCNGKVTVLMEPLDESRRRELANVRMRLEQGVAVTLCKEYDGGQHVQVYEPRPRLLLFGAAPDARPLAIAAAQVHFSVTVADWREGFCKKEHFPQAERLIVGRAEELVGRADVKSQDYAVLMTHHFQQDRLLLRELLRQEVRYLGVLGPRARTSRLLEGEDVPEHLHNPVGLAIGAQGPEEIAASIVAELIKVRRAGRGRGEA</sequence>
<proteinExistence type="predicted"/>
<dbReference type="Pfam" id="PF02625">
    <property type="entry name" value="XdhC_CoxI"/>
    <property type="match status" value="1"/>
</dbReference>
<dbReference type="PANTHER" id="PTHR30388">
    <property type="entry name" value="ALDEHYDE OXIDOREDUCTASE MOLYBDENUM COFACTOR ASSEMBLY PROTEIN"/>
    <property type="match status" value="1"/>
</dbReference>
<dbReference type="AlphaFoldDB" id="A0A074LSW4"/>
<dbReference type="InterPro" id="IPR052698">
    <property type="entry name" value="MoCofactor_Util/Proc"/>
</dbReference>
<feature type="domain" description="XdhC Rossmann" evidence="2">
    <location>
        <begin position="146"/>
        <end position="281"/>
    </location>
</feature>
<keyword evidence="4" id="KW-1185">Reference proteome</keyword>
<dbReference type="Gene3D" id="3.40.50.720">
    <property type="entry name" value="NAD(P)-binding Rossmann-like Domain"/>
    <property type="match status" value="1"/>
</dbReference>
<dbReference type="InterPro" id="IPR003777">
    <property type="entry name" value="XdhC_CoxI"/>
</dbReference>
<evidence type="ECO:0000313" key="4">
    <source>
        <dbReference type="Proteomes" id="UP000027931"/>
    </source>
</evidence>
<comment type="caution">
    <text evidence="3">The sequence shown here is derived from an EMBL/GenBank/DDBJ whole genome shotgun (WGS) entry which is preliminary data.</text>
</comment>
<organism evidence="3 4">
    <name type="scientific">Tumebacillus flagellatus</name>
    <dbReference type="NCBI Taxonomy" id="1157490"/>
    <lineage>
        <taxon>Bacteria</taxon>
        <taxon>Bacillati</taxon>
        <taxon>Bacillota</taxon>
        <taxon>Bacilli</taxon>
        <taxon>Bacillales</taxon>
        <taxon>Alicyclobacillaceae</taxon>
        <taxon>Tumebacillus</taxon>
    </lineage>
</organism>
<evidence type="ECO:0000259" key="2">
    <source>
        <dbReference type="Pfam" id="PF13478"/>
    </source>
</evidence>
<dbReference type="InterPro" id="IPR027051">
    <property type="entry name" value="XdhC_Rossmann_dom"/>
</dbReference>
<evidence type="ECO:0000259" key="1">
    <source>
        <dbReference type="Pfam" id="PF02625"/>
    </source>
</evidence>
<accession>A0A074LSW4</accession>
<dbReference type="Proteomes" id="UP000027931">
    <property type="component" value="Unassembled WGS sequence"/>
</dbReference>
<dbReference type="STRING" id="1157490.EL26_01475"/>
<gene>
    <name evidence="3" type="ORF">EL26_01475</name>
</gene>
<dbReference type="RefSeq" id="WP_038083583.1">
    <property type="nucleotide sequence ID" value="NZ_JMIR01000001.1"/>
</dbReference>
<evidence type="ECO:0000313" key="3">
    <source>
        <dbReference type="EMBL" id="KEO85256.1"/>
    </source>
</evidence>
<dbReference type="EMBL" id="JMIR01000001">
    <property type="protein sequence ID" value="KEO85256.1"/>
    <property type="molecule type" value="Genomic_DNA"/>
</dbReference>
<name>A0A074LSW4_9BACL</name>